<organism evidence="1 2">
    <name type="scientific">Aeromonas jandaei</name>
    <dbReference type="NCBI Taxonomy" id="650"/>
    <lineage>
        <taxon>Bacteria</taxon>
        <taxon>Pseudomonadati</taxon>
        <taxon>Pseudomonadota</taxon>
        <taxon>Gammaproteobacteria</taxon>
        <taxon>Aeromonadales</taxon>
        <taxon>Aeromonadaceae</taxon>
        <taxon>Aeromonas</taxon>
    </lineage>
</organism>
<keyword evidence="2" id="KW-1185">Reference proteome</keyword>
<reference evidence="1 2" key="1">
    <citation type="submission" date="2020-12" db="EMBL/GenBank/DDBJ databases">
        <title>FDA dAtabase for Regulatory Grade micrObial Sequences (FDA-ARGOS): Supporting development and validation of Infectious Disease Dx tests.</title>
        <authorList>
            <person name="Sproer C."/>
            <person name="Gronow S."/>
            <person name="Severitt S."/>
            <person name="Schroder I."/>
            <person name="Tallon L."/>
            <person name="Sadzewicz L."/>
            <person name="Zhao X."/>
            <person name="Boylan J."/>
            <person name="Ott S."/>
            <person name="Bowen H."/>
            <person name="Vavikolanu K."/>
            <person name="Mehta A."/>
            <person name="Aluvathingal J."/>
            <person name="Nadendla S."/>
            <person name="Lowell S."/>
            <person name="Myers T."/>
            <person name="Yan Y."/>
            <person name="Sichtig H."/>
        </authorList>
    </citation>
    <scope>NUCLEOTIDE SEQUENCE [LARGE SCALE GENOMIC DNA]</scope>
    <source>
        <strain evidence="1 2">FDAARGOS_986</strain>
    </source>
</reference>
<proteinExistence type="predicted"/>
<evidence type="ECO:0000313" key="1">
    <source>
        <dbReference type="EMBL" id="QQB21531.1"/>
    </source>
</evidence>
<dbReference type="GeneID" id="69551302"/>
<dbReference type="EMBL" id="CP066092">
    <property type="protein sequence ID" value="QQB21531.1"/>
    <property type="molecule type" value="Genomic_DNA"/>
</dbReference>
<gene>
    <name evidence="1" type="ORF">I6H43_08440</name>
</gene>
<dbReference type="RefSeq" id="WP_042032218.1">
    <property type="nucleotide sequence ID" value="NZ_CAWMFX010000041.1"/>
</dbReference>
<sequence>MELTLDEKQLLSSLSDLVVYKPEIAEYLFSQHDIKKFPYYRDLKGIITLINLYNHGDFHSDQYIFDLSSEIQKIQNAEIRSVFESSLNYANFN</sequence>
<accession>A0A7T4DR77</accession>
<dbReference type="Proteomes" id="UP000595481">
    <property type="component" value="Chromosome"/>
</dbReference>
<evidence type="ECO:0000313" key="2">
    <source>
        <dbReference type="Proteomes" id="UP000595481"/>
    </source>
</evidence>
<name>A0A7T4DR77_AERJA</name>
<protein>
    <submittedName>
        <fullName evidence="1">Uncharacterized protein</fullName>
    </submittedName>
</protein>